<dbReference type="InterPro" id="IPR003661">
    <property type="entry name" value="HisK_dim/P_dom"/>
</dbReference>
<evidence type="ECO:0000256" key="6">
    <source>
        <dbReference type="SAM" id="SignalP"/>
    </source>
</evidence>
<dbReference type="InterPro" id="IPR013783">
    <property type="entry name" value="Ig-like_fold"/>
</dbReference>
<dbReference type="InterPro" id="IPR003594">
    <property type="entry name" value="HATPase_dom"/>
</dbReference>
<dbReference type="SUPFAM" id="SSF47384">
    <property type="entry name" value="Homodimeric domain of signal transducing histidine kinase"/>
    <property type="match status" value="1"/>
</dbReference>
<feature type="coiled-coil region" evidence="4">
    <location>
        <begin position="882"/>
        <end position="913"/>
    </location>
</feature>
<dbReference type="InterPro" id="IPR036890">
    <property type="entry name" value="HATPase_C_sf"/>
</dbReference>
<keyword evidence="4" id="KW-0175">Coiled coil</keyword>
<dbReference type="SUPFAM" id="SSF63829">
    <property type="entry name" value="Calcium-dependent phosphotriesterase"/>
    <property type="match status" value="3"/>
</dbReference>
<feature type="transmembrane region" description="Helical" evidence="5">
    <location>
        <begin position="839"/>
        <end position="857"/>
    </location>
</feature>
<dbReference type="EMBL" id="JAPDPI010000037">
    <property type="protein sequence ID" value="MCW3807105.1"/>
    <property type="molecule type" value="Genomic_DNA"/>
</dbReference>
<dbReference type="Proteomes" id="UP001207408">
    <property type="component" value="Unassembled WGS sequence"/>
</dbReference>
<dbReference type="SMART" id="SM00388">
    <property type="entry name" value="HisKA"/>
    <property type="match status" value="1"/>
</dbReference>
<dbReference type="Pfam" id="PF02518">
    <property type="entry name" value="HATPase_c"/>
    <property type="match status" value="1"/>
</dbReference>
<keyword evidence="5" id="KW-1133">Transmembrane helix</keyword>
<dbReference type="Gene3D" id="3.30.565.10">
    <property type="entry name" value="Histidine kinase-like ATPase, C-terminal domain"/>
    <property type="match status" value="1"/>
</dbReference>
<evidence type="ECO:0000259" key="7">
    <source>
        <dbReference type="PROSITE" id="PS50109"/>
    </source>
</evidence>
<dbReference type="PRINTS" id="PR00344">
    <property type="entry name" value="BCTRLSENSOR"/>
</dbReference>
<feature type="signal peptide" evidence="6">
    <location>
        <begin position="1"/>
        <end position="23"/>
    </location>
</feature>
<dbReference type="PROSITE" id="PS50109">
    <property type="entry name" value="HIS_KIN"/>
    <property type="match status" value="1"/>
</dbReference>
<feature type="chain" id="PRO_5041981358" description="histidine kinase" evidence="6">
    <location>
        <begin position="24"/>
        <end position="1163"/>
    </location>
</feature>
<dbReference type="GO" id="GO:0005524">
    <property type="term" value="F:ATP binding"/>
    <property type="evidence" value="ECO:0007669"/>
    <property type="project" value="UniProtKB-KW"/>
</dbReference>
<dbReference type="PANTHER" id="PTHR43547">
    <property type="entry name" value="TWO-COMPONENT HISTIDINE KINASE"/>
    <property type="match status" value="1"/>
</dbReference>
<feature type="domain" description="Histidine kinase" evidence="7">
    <location>
        <begin position="948"/>
        <end position="1163"/>
    </location>
</feature>
<evidence type="ECO:0000256" key="1">
    <source>
        <dbReference type="ARBA" id="ARBA00000085"/>
    </source>
</evidence>
<dbReference type="Pfam" id="PF07495">
    <property type="entry name" value="Y_Y_Y"/>
    <property type="match status" value="1"/>
</dbReference>
<dbReference type="InterPro" id="IPR015943">
    <property type="entry name" value="WD40/YVTN_repeat-like_dom_sf"/>
</dbReference>
<gene>
    <name evidence="8" type="ORF">OM074_15815</name>
</gene>
<dbReference type="Gene3D" id="2.130.10.10">
    <property type="entry name" value="YVTN repeat-like/Quinoprotein amine dehydrogenase"/>
    <property type="match status" value="2"/>
</dbReference>
<dbReference type="SMART" id="SM00387">
    <property type="entry name" value="HATPase_c"/>
    <property type="match status" value="1"/>
</dbReference>
<dbReference type="RefSeq" id="WP_301201181.1">
    <property type="nucleotide sequence ID" value="NZ_JAPDPI010000037.1"/>
</dbReference>
<keyword evidence="8" id="KW-0547">Nucleotide-binding</keyword>
<dbReference type="InterPro" id="IPR005467">
    <property type="entry name" value="His_kinase_dom"/>
</dbReference>
<keyword evidence="5" id="KW-0812">Transmembrane</keyword>
<keyword evidence="5" id="KW-0472">Membrane</keyword>
<keyword evidence="6" id="KW-0732">Signal</keyword>
<dbReference type="AlphaFoldDB" id="A0AAE3MGJ8"/>
<evidence type="ECO:0000313" key="9">
    <source>
        <dbReference type="Proteomes" id="UP001207408"/>
    </source>
</evidence>
<organism evidence="8 9">
    <name type="scientific">Plebeiibacterium marinum</name>
    <dbReference type="NCBI Taxonomy" id="2992111"/>
    <lineage>
        <taxon>Bacteria</taxon>
        <taxon>Pseudomonadati</taxon>
        <taxon>Bacteroidota</taxon>
        <taxon>Bacteroidia</taxon>
        <taxon>Marinilabiliales</taxon>
        <taxon>Marinilabiliaceae</taxon>
        <taxon>Plebeiibacterium</taxon>
    </lineage>
</organism>
<dbReference type="Pfam" id="PF07494">
    <property type="entry name" value="Reg_prop"/>
    <property type="match status" value="10"/>
</dbReference>
<evidence type="ECO:0000256" key="3">
    <source>
        <dbReference type="ARBA" id="ARBA00022553"/>
    </source>
</evidence>
<dbReference type="InterPro" id="IPR036097">
    <property type="entry name" value="HisK_dim/P_sf"/>
</dbReference>
<dbReference type="InterPro" id="IPR011123">
    <property type="entry name" value="Y_Y_Y"/>
</dbReference>
<reference evidence="8" key="1">
    <citation type="submission" date="2022-10" db="EMBL/GenBank/DDBJ databases">
        <authorList>
            <person name="Yu W.X."/>
        </authorList>
    </citation>
    <scope>NUCLEOTIDE SEQUENCE</scope>
    <source>
        <strain evidence="8">D04</strain>
    </source>
</reference>
<evidence type="ECO:0000256" key="4">
    <source>
        <dbReference type="SAM" id="Coils"/>
    </source>
</evidence>
<keyword evidence="8" id="KW-0067">ATP-binding</keyword>
<dbReference type="PANTHER" id="PTHR43547:SF2">
    <property type="entry name" value="HYBRID SIGNAL TRANSDUCTION HISTIDINE KINASE C"/>
    <property type="match status" value="1"/>
</dbReference>
<evidence type="ECO:0000256" key="2">
    <source>
        <dbReference type="ARBA" id="ARBA00012438"/>
    </source>
</evidence>
<proteinExistence type="predicted"/>
<protein>
    <recommendedName>
        <fullName evidence="2">histidine kinase</fullName>
        <ecNumber evidence="2">2.7.13.3</ecNumber>
    </recommendedName>
</protein>
<dbReference type="Gene3D" id="1.10.287.130">
    <property type="match status" value="1"/>
</dbReference>
<comment type="caution">
    <text evidence="8">The sequence shown here is derived from an EMBL/GenBank/DDBJ whole genome shotgun (WGS) entry which is preliminary data.</text>
</comment>
<dbReference type="Gene3D" id="2.60.40.10">
    <property type="entry name" value="Immunoglobulins"/>
    <property type="match status" value="1"/>
</dbReference>
<keyword evidence="3" id="KW-0597">Phosphoprotein</keyword>
<dbReference type="InterPro" id="IPR011110">
    <property type="entry name" value="Reg_prop"/>
</dbReference>
<dbReference type="Pfam" id="PF00512">
    <property type="entry name" value="HisKA"/>
    <property type="match status" value="1"/>
</dbReference>
<name>A0AAE3MGJ8_9BACT</name>
<sequence>MFSSHKQNIIFLLLIALSFVIHAQNNAVKFEHIKAKHGLSHNRIFDIVKDAEGYMWFATLNGLSRYDGYTFKKFKHQINDSSSISENFIETLFIDRDNNLWAGTNFKGLNKFLPDKEEFIRYDNDPNNPYSLADGSVHSINQLNDGTLIIGTNNGLSLLYQGNNMFINYKHNPHNPLSIPDNEIRAILIGNDGIPWIGTANGLAQMDTTTNFFTNYKHDTYNTNSLTDNYILCLAQTSDSLIWIGTAKGLNSYNLNTRKFTHYYNKPGDNNSISNNYIHTLQVDNYGDLWVGTTKGITKIINPNGKEQQFYHYNYNTSNPNSLSGNKVWCMYMDQEQLMWIGTVNHGVNKCYIGEYTFNNETHLPHDPSSLSHSTIRSLYEDSNGNLWVGTDGGGLNLKIANQSKYIRMNDLDPGHMVFGDDRILDVYETKEGEIWVGTWGAGVSMFKSKDIALIRKGILPSIRHFSHNYLDSTTVSGNIVQEITQDSYGNLWIGTENGLNIYNPTDNTFHRIYHSENIPSSLCDNRIQSGCIIEDSQQNIWIGTWNGLNKIRLEDIPYRNGQKIHTPVSEPFKFERFLNVKDDIHSLGDNRITSILEDNTGTIWVGTFGGGLNKINYSNNKIIVEKYTKPDGLADEVVYGIEKGTANFLWLSTNNGLSHFNPTQREFTNYHKSDDLQGNEFYWGAHLRKTDGELLFGGTNGFSSFYPDSITPHYFTSPIKITGMSIFNIPVDFKHPESPINKPIEYIQGITLSHKQNVISFDYASLNFHHPENISYAYMLEGFEKTWNYVDSRRTAIYTNLEPGNFIFKVKSEHTNGNTNEPIAQIAIKIEAPFYKNVYFRIFCILSIAIIVVLIYRIKLNNIWKQQIKLQEKVAERTIKLTNANNLLLEKNEEIKAQRDKIIQQNEELDNHRIGLEKKVKERTKQLVVAKEKAEESDRLKSAFLANMSHEIRTPLNAVVGFSTLLNDDSINAEERDMFVRQITQNSDDLLVLIDDIIDLSHIEAGQLKIKPELVDLNDFLSGISEIYKNKILPRQVEFKVNNHISNEFVSITTDPHKLRQIVINLINNAFKFTETGFVEFGINRNGKGLQFYVKDTGIGISKENQELIFERFRKIDGSLSKLYRGGGLGLTISKRLAELLDAKLSVESELDIGSTFYISFN</sequence>
<dbReference type="GO" id="GO:0000155">
    <property type="term" value="F:phosphorelay sensor kinase activity"/>
    <property type="evidence" value="ECO:0007669"/>
    <property type="project" value="InterPro"/>
</dbReference>
<dbReference type="EC" id="2.7.13.3" evidence="2"/>
<keyword evidence="9" id="KW-1185">Reference proteome</keyword>
<evidence type="ECO:0000313" key="8">
    <source>
        <dbReference type="EMBL" id="MCW3807105.1"/>
    </source>
</evidence>
<accession>A0AAE3MGJ8</accession>
<dbReference type="CDD" id="cd16922">
    <property type="entry name" value="HATPase_EvgS-ArcB-TorS-like"/>
    <property type="match status" value="1"/>
</dbReference>
<dbReference type="CDD" id="cd00082">
    <property type="entry name" value="HisKA"/>
    <property type="match status" value="1"/>
</dbReference>
<comment type="catalytic activity">
    <reaction evidence="1">
        <text>ATP + protein L-histidine = ADP + protein N-phospho-L-histidine.</text>
        <dbReference type="EC" id="2.7.13.3"/>
    </reaction>
</comment>
<evidence type="ECO:0000256" key="5">
    <source>
        <dbReference type="SAM" id="Phobius"/>
    </source>
</evidence>
<dbReference type="SUPFAM" id="SSF55874">
    <property type="entry name" value="ATPase domain of HSP90 chaperone/DNA topoisomerase II/histidine kinase"/>
    <property type="match status" value="1"/>
</dbReference>
<dbReference type="InterPro" id="IPR004358">
    <property type="entry name" value="Sig_transdc_His_kin-like_C"/>
</dbReference>